<evidence type="ECO:0000259" key="14">
    <source>
        <dbReference type="PROSITE" id="PS51873"/>
    </source>
</evidence>
<dbReference type="GO" id="GO:0008270">
    <property type="term" value="F:zinc ion binding"/>
    <property type="evidence" value="ECO:0007669"/>
    <property type="project" value="UniProtKB-KW"/>
</dbReference>
<dbReference type="Gene3D" id="3.30.40.10">
    <property type="entry name" value="Zinc/RING finger domain, C3HC4 (zinc finger)"/>
    <property type="match status" value="1"/>
</dbReference>
<dbReference type="EC" id="2.3.2.31" evidence="3"/>
<dbReference type="Pfam" id="PF22605">
    <property type="entry name" value="IBR_2"/>
    <property type="match status" value="1"/>
</dbReference>
<keyword evidence="7 10" id="KW-0863">Zinc-finger</keyword>
<dbReference type="InterPro" id="IPR018957">
    <property type="entry name" value="Znf_C3HC4_RING-type"/>
</dbReference>
<evidence type="ECO:0000259" key="13">
    <source>
        <dbReference type="PROSITE" id="PS50089"/>
    </source>
</evidence>
<organism evidence="15 16">
    <name type="scientific">Sparassis crispa</name>
    <dbReference type="NCBI Taxonomy" id="139825"/>
    <lineage>
        <taxon>Eukaryota</taxon>
        <taxon>Fungi</taxon>
        <taxon>Dikarya</taxon>
        <taxon>Basidiomycota</taxon>
        <taxon>Agaricomycotina</taxon>
        <taxon>Agaricomycetes</taxon>
        <taxon>Polyporales</taxon>
        <taxon>Sparassidaceae</taxon>
        <taxon>Sparassis</taxon>
    </lineage>
</organism>
<evidence type="ECO:0000313" key="15">
    <source>
        <dbReference type="EMBL" id="GBE82555.1"/>
    </source>
</evidence>
<evidence type="ECO:0000256" key="2">
    <source>
        <dbReference type="ARBA" id="ARBA00004906"/>
    </source>
</evidence>
<keyword evidence="8" id="KW-0833">Ubl conjugation pathway</keyword>
<proteinExistence type="predicted"/>
<protein>
    <recommendedName>
        <fullName evidence="3">RBR-type E3 ubiquitin transferase</fullName>
        <ecNumber evidence="3">2.3.2.31</ecNumber>
    </recommendedName>
</protein>
<feature type="region of interest" description="Disordered" evidence="12">
    <location>
        <begin position="294"/>
        <end position="344"/>
    </location>
</feature>
<feature type="compositionally biased region" description="Polar residues" evidence="12">
    <location>
        <begin position="320"/>
        <end position="333"/>
    </location>
</feature>
<comment type="pathway">
    <text evidence="2">Protein modification; protein ubiquitination.</text>
</comment>
<accession>A0A401GK66</accession>
<dbReference type="CDD" id="cd22584">
    <property type="entry name" value="Rcat_RBR_unk"/>
    <property type="match status" value="1"/>
</dbReference>
<dbReference type="SMART" id="SM00184">
    <property type="entry name" value="RING"/>
    <property type="match status" value="2"/>
</dbReference>
<evidence type="ECO:0000256" key="6">
    <source>
        <dbReference type="ARBA" id="ARBA00022737"/>
    </source>
</evidence>
<dbReference type="EMBL" id="BFAD01000004">
    <property type="protein sequence ID" value="GBE82555.1"/>
    <property type="molecule type" value="Genomic_DNA"/>
</dbReference>
<dbReference type="Proteomes" id="UP000287166">
    <property type="component" value="Unassembled WGS sequence"/>
</dbReference>
<evidence type="ECO:0000256" key="1">
    <source>
        <dbReference type="ARBA" id="ARBA00001798"/>
    </source>
</evidence>
<dbReference type="PANTHER" id="PTHR11685">
    <property type="entry name" value="RBR FAMILY RING FINGER AND IBR DOMAIN-CONTAINING"/>
    <property type="match status" value="1"/>
</dbReference>
<dbReference type="InterPro" id="IPR044066">
    <property type="entry name" value="TRIAD_supradom"/>
</dbReference>
<dbReference type="Gene3D" id="1.20.120.1750">
    <property type="match status" value="1"/>
</dbReference>
<dbReference type="GO" id="GO:0016567">
    <property type="term" value="P:protein ubiquitination"/>
    <property type="evidence" value="ECO:0007669"/>
    <property type="project" value="InterPro"/>
</dbReference>
<dbReference type="AlphaFoldDB" id="A0A401GK66"/>
<dbReference type="PROSITE" id="PS00518">
    <property type="entry name" value="ZF_RING_1"/>
    <property type="match status" value="1"/>
</dbReference>
<dbReference type="InterPro" id="IPR031127">
    <property type="entry name" value="E3_UB_ligase_RBR"/>
</dbReference>
<evidence type="ECO:0000256" key="4">
    <source>
        <dbReference type="ARBA" id="ARBA00022679"/>
    </source>
</evidence>
<evidence type="ECO:0000256" key="5">
    <source>
        <dbReference type="ARBA" id="ARBA00022723"/>
    </source>
</evidence>
<dbReference type="PROSITE" id="PS51873">
    <property type="entry name" value="TRIAD"/>
    <property type="match status" value="1"/>
</dbReference>
<feature type="coiled-coil region" evidence="11">
    <location>
        <begin position="238"/>
        <end position="265"/>
    </location>
</feature>
<dbReference type="InterPro" id="IPR013083">
    <property type="entry name" value="Znf_RING/FYVE/PHD"/>
</dbReference>
<dbReference type="InParanoid" id="A0A401GK66"/>
<name>A0A401GK66_9APHY</name>
<dbReference type="InterPro" id="IPR017907">
    <property type="entry name" value="Znf_RING_CS"/>
</dbReference>
<comment type="caution">
    <text evidence="15">The sequence shown here is derived from an EMBL/GenBank/DDBJ whole genome shotgun (WGS) entry which is preliminary data.</text>
</comment>
<keyword evidence="9" id="KW-0862">Zinc</keyword>
<reference evidence="15 16" key="1">
    <citation type="journal article" date="2018" name="Sci. Rep.">
        <title>Genome sequence of the cauliflower mushroom Sparassis crispa (Hanabiratake) and its association with beneficial usage.</title>
        <authorList>
            <person name="Kiyama R."/>
            <person name="Furutani Y."/>
            <person name="Kawaguchi K."/>
            <person name="Nakanishi T."/>
        </authorList>
    </citation>
    <scope>NUCLEOTIDE SEQUENCE [LARGE SCALE GENOMIC DNA]</scope>
</reference>
<dbReference type="InterPro" id="IPR054694">
    <property type="entry name" value="Parkin-like_IBR"/>
</dbReference>
<feature type="domain" description="RING-type" evidence="13">
    <location>
        <begin position="397"/>
        <end position="444"/>
    </location>
</feature>
<dbReference type="OrthoDB" id="1431934at2759"/>
<gene>
    <name evidence="15" type="ORF">SCP_0409390</name>
</gene>
<evidence type="ECO:0000313" key="16">
    <source>
        <dbReference type="Proteomes" id="UP000287166"/>
    </source>
</evidence>
<dbReference type="PROSITE" id="PS50089">
    <property type="entry name" value="ZF_RING_2"/>
    <property type="match status" value="1"/>
</dbReference>
<dbReference type="RefSeq" id="XP_027613468.1">
    <property type="nucleotide sequence ID" value="XM_027757667.1"/>
</dbReference>
<evidence type="ECO:0000256" key="3">
    <source>
        <dbReference type="ARBA" id="ARBA00012251"/>
    </source>
</evidence>
<keyword evidence="11" id="KW-0175">Coiled coil</keyword>
<evidence type="ECO:0000256" key="9">
    <source>
        <dbReference type="ARBA" id="ARBA00022833"/>
    </source>
</evidence>
<dbReference type="GeneID" id="38779472"/>
<evidence type="ECO:0000256" key="11">
    <source>
        <dbReference type="SAM" id="Coils"/>
    </source>
</evidence>
<evidence type="ECO:0000256" key="7">
    <source>
        <dbReference type="ARBA" id="ARBA00022771"/>
    </source>
</evidence>
<dbReference type="Pfam" id="PF00097">
    <property type="entry name" value="zf-C3HC4"/>
    <property type="match status" value="1"/>
</dbReference>
<dbReference type="STRING" id="139825.A0A401GK66"/>
<keyword evidence="5" id="KW-0479">Metal-binding</keyword>
<comment type="catalytic activity">
    <reaction evidence="1">
        <text>[E2 ubiquitin-conjugating enzyme]-S-ubiquitinyl-L-cysteine + [acceptor protein]-L-lysine = [E2 ubiquitin-conjugating enzyme]-L-cysteine + [acceptor protein]-N(6)-ubiquitinyl-L-lysine.</text>
        <dbReference type="EC" id="2.3.2.31"/>
    </reaction>
</comment>
<evidence type="ECO:0000256" key="8">
    <source>
        <dbReference type="ARBA" id="ARBA00022786"/>
    </source>
</evidence>
<sequence length="622" mass="68657">MDIRQVEDVIRGVLKGAKHVVSYPGSSQYGGLGASSCGLACLNFARIGFAKEDSLFGEELLKAILDKATALDITAICAAWSSTSHLEVEDISQIPLFEKSLKLVSTKYFRPGVKQFASLLKDMKAISVSCVAVITRPPEIIACLKLSVGPQTVFIVYDSHCRPSHPEGAGFTLSSSIRDTAVILSDILPVDSHLLSHGDLQWQAQLLANCSGHIFVSRGLLSTSADLTQTVIETSLTLLALRAEVNDLKSQQSELAAENKRLLTEMEIMADEHVKERQRLSSSNWSYRDGYGRSPSSWADQATAWPPSSTSGGGDPSHSAWTSPSHPHSQRGATQYGLGGDPNRHTVARQMECRSTGLDCTDAETAAEQQRRFDEEDYLLRLQLSELAKIAPRSFKCGVCFDEQPEDSVCRLDPCGHSFCRECIRSYVSAKINEHRYPVFCPICMVERDNGNPCVVTQTLLQQIGITEAQYETWVEMEMSRFGVFLHCRKCQGSAFVDKQDLEDTKTLACPLPNCNYIWCKACQQSITIGGPQHSCDGSSELDDLMKRRGWKYCPGCKTPIQKVAGCNHMTCMSPGCNTHFCYLCGGCIIQSALRRDVQAAITTHYQQCRLFEHVPDRDVPP</sequence>
<dbReference type="SUPFAM" id="SSF57850">
    <property type="entry name" value="RING/U-box"/>
    <property type="match status" value="2"/>
</dbReference>
<keyword evidence="6" id="KW-0677">Repeat</keyword>
<dbReference type="GO" id="GO:0061630">
    <property type="term" value="F:ubiquitin protein ligase activity"/>
    <property type="evidence" value="ECO:0007669"/>
    <property type="project" value="UniProtKB-EC"/>
</dbReference>
<dbReference type="InterPro" id="IPR001841">
    <property type="entry name" value="Znf_RING"/>
</dbReference>
<keyword evidence="4" id="KW-0808">Transferase</keyword>
<evidence type="ECO:0000256" key="10">
    <source>
        <dbReference type="PROSITE-ProRule" id="PRU00175"/>
    </source>
</evidence>
<feature type="domain" description="RING-type" evidence="14">
    <location>
        <begin position="393"/>
        <end position="613"/>
    </location>
</feature>
<keyword evidence="16" id="KW-1185">Reference proteome</keyword>
<evidence type="ECO:0000256" key="12">
    <source>
        <dbReference type="SAM" id="MobiDB-lite"/>
    </source>
</evidence>